<dbReference type="Pfam" id="PF15667">
    <property type="entry name" value="CMIP6"/>
    <property type="match status" value="1"/>
</dbReference>
<dbReference type="KEGG" id="pki:111850743"/>
<name>A0A3B3S6K0_9TELE</name>
<sequence length="315" mass="35218">MTTNIKKNSFTKITDYDMHYGADICLPRKKKVVQSFRSNTHRIFDENVPDRLDADKIYNRHAYQRRTSEEINQLKTHNIPHPRNAKYIRSNVRFLNEPMAYIDTAQQFKGWTKEAEMNVKSTAPYSRDSTQRSDFQACPGTLAACTRYGMNPNKYPASGIVPTVSSTNTQKPLLEKICFIHQFDSRKPQDQPYQGKRHGTFAWSEFTALGRNKPLLDSEGSSSEPGQHKTRGGNGMTSLQLESHPAQNMSEAAGSKTGMKAAGASAYPQNNLLAAGGDCTPHRGEGLCLHLAFVSEPQKFQDSNCMVQPSASMMT</sequence>
<dbReference type="OrthoDB" id="9971371at2759"/>
<keyword evidence="3" id="KW-1185">Reference proteome</keyword>
<reference evidence="2" key="1">
    <citation type="submission" date="2025-08" db="UniProtKB">
        <authorList>
            <consortium name="Ensembl"/>
        </authorList>
    </citation>
    <scope>IDENTIFICATION</scope>
</reference>
<evidence type="ECO:0000313" key="2">
    <source>
        <dbReference type="Ensembl" id="ENSPKIP00000025621.1"/>
    </source>
</evidence>
<organism evidence="2 3">
    <name type="scientific">Paramormyrops kingsleyae</name>
    <dbReference type="NCBI Taxonomy" id="1676925"/>
    <lineage>
        <taxon>Eukaryota</taxon>
        <taxon>Metazoa</taxon>
        <taxon>Chordata</taxon>
        <taxon>Craniata</taxon>
        <taxon>Vertebrata</taxon>
        <taxon>Euteleostomi</taxon>
        <taxon>Actinopterygii</taxon>
        <taxon>Neopterygii</taxon>
        <taxon>Teleostei</taxon>
        <taxon>Osteoglossocephala</taxon>
        <taxon>Osteoglossomorpha</taxon>
        <taxon>Osteoglossiformes</taxon>
        <taxon>Mormyridae</taxon>
        <taxon>Paramormyrops</taxon>
    </lineage>
</organism>
<reference evidence="2" key="2">
    <citation type="submission" date="2025-09" db="UniProtKB">
        <authorList>
            <consortium name="Ensembl"/>
        </authorList>
    </citation>
    <scope>IDENTIFICATION</scope>
</reference>
<dbReference type="Ensembl" id="ENSPKIT00000006357.1">
    <property type="protein sequence ID" value="ENSPKIP00000025621.1"/>
    <property type="gene ID" value="ENSPKIG00000008430.1"/>
</dbReference>
<proteinExistence type="predicted"/>
<dbReference type="Proteomes" id="UP000261540">
    <property type="component" value="Unplaced"/>
</dbReference>
<dbReference type="PANTHER" id="PTHR35087:SF1">
    <property type="entry name" value="RIKEN CDNA 4930505A04 GENE"/>
    <property type="match status" value="1"/>
</dbReference>
<dbReference type="InterPro" id="IPR031365">
    <property type="entry name" value="CMIP6"/>
</dbReference>
<feature type="compositionally biased region" description="Polar residues" evidence="1">
    <location>
        <begin position="236"/>
        <end position="250"/>
    </location>
</feature>
<dbReference type="AlphaFoldDB" id="A0A3B3S6K0"/>
<evidence type="ECO:0000256" key="1">
    <source>
        <dbReference type="SAM" id="MobiDB-lite"/>
    </source>
</evidence>
<protein>
    <submittedName>
        <fullName evidence="2">Uncharacterized protein</fullName>
    </submittedName>
</protein>
<dbReference type="PANTHER" id="PTHR35087">
    <property type="entry name" value="SIMILAR TO HYPOTHETICAL PROTEIN FLJ40298"/>
    <property type="match status" value="1"/>
</dbReference>
<dbReference type="STRING" id="1676925.ENSPKIP00000025621"/>
<feature type="region of interest" description="Disordered" evidence="1">
    <location>
        <begin position="213"/>
        <end position="257"/>
    </location>
</feature>
<accession>A0A3B3S6K0</accession>
<evidence type="ECO:0000313" key="3">
    <source>
        <dbReference type="Proteomes" id="UP000261540"/>
    </source>
</evidence>
<dbReference type="GeneTree" id="ENSGT00390000005045"/>